<reference evidence="2 3" key="1">
    <citation type="submission" date="2018-11" db="EMBL/GenBank/DDBJ databases">
        <title>The genome draft of YIM 96095.</title>
        <authorList>
            <person name="Tang S.-K."/>
            <person name="Chunyu W.-X."/>
            <person name="Feng Y.-Z."/>
        </authorList>
    </citation>
    <scope>NUCLEOTIDE SEQUENCE [LARGE SCALE GENOMIC DNA]</scope>
    <source>
        <strain evidence="2 3">YIM 96095</strain>
    </source>
</reference>
<dbReference type="PANTHER" id="PTHR46637">
    <property type="entry name" value="TIS1421-TRANSPOSASE PROTEIN A"/>
    <property type="match status" value="1"/>
</dbReference>
<dbReference type="Proteomes" id="UP000269198">
    <property type="component" value="Unassembled WGS sequence"/>
</dbReference>
<dbReference type="InterPro" id="IPR025161">
    <property type="entry name" value="IS402-like_dom"/>
</dbReference>
<dbReference type="PANTHER" id="PTHR46637:SF1">
    <property type="entry name" value="BLL5188 PROTEIN"/>
    <property type="match status" value="1"/>
</dbReference>
<accession>A0A3N0E2R0</accession>
<dbReference type="EMBL" id="RJMB01000026">
    <property type="protein sequence ID" value="RNL82134.1"/>
    <property type="molecule type" value="Genomic_DNA"/>
</dbReference>
<evidence type="ECO:0000313" key="2">
    <source>
        <dbReference type="EMBL" id="RNL82134.1"/>
    </source>
</evidence>
<name>A0A3N0E2R0_9ACTN</name>
<feature type="domain" description="Insertion element IS402-like" evidence="1">
    <location>
        <begin position="1"/>
        <end position="39"/>
    </location>
</feature>
<gene>
    <name evidence="2" type="ORF">EFW17_20470</name>
</gene>
<dbReference type="Pfam" id="PF13340">
    <property type="entry name" value="DUF4096"/>
    <property type="match status" value="1"/>
</dbReference>
<organism evidence="2 3">
    <name type="scientific">Halostreptopolyspora alba</name>
    <dbReference type="NCBI Taxonomy" id="2487137"/>
    <lineage>
        <taxon>Bacteria</taxon>
        <taxon>Bacillati</taxon>
        <taxon>Actinomycetota</taxon>
        <taxon>Actinomycetes</taxon>
        <taxon>Streptosporangiales</taxon>
        <taxon>Nocardiopsidaceae</taxon>
        <taxon>Halostreptopolyspora</taxon>
    </lineage>
</organism>
<evidence type="ECO:0000259" key="1">
    <source>
        <dbReference type="Pfam" id="PF13340"/>
    </source>
</evidence>
<keyword evidence="3" id="KW-1185">Reference proteome</keyword>
<dbReference type="InterPro" id="IPR052909">
    <property type="entry name" value="Transposase_6_like"/>
</dbReference>
<protein>
    <submittedName>
        <fullName evidence="2">Transposase</fullName>
    </submittedName>
</protein>
<sequence length="79" mass="9022">MWRFRIGNPWRDLPSESGPRQSAYDRFRIWTRQGIFQHLLEAMITEVAARVRIDPELASVDSATVRAHHHAAGTALAPE</sequence>
<comment type="caution">
    <text evidence="2">The sequence shown here is derived from an EMBL/GenBank/DDBJ whole genome shotgun (WGS) entry which is preliminary data.</text>
</comment>
<dbReference type="AlphaFoldDB" id="A0A3N0E2R0"/>
<evidence type="ECO:0000313" key="3">
    <source>
        <dbReference type="Proteomes" id="UP000269198"/>
    </source>
</evidence>
<proteinExistence type="predicted"/>